<dbReference type="InterPro" id="IPR007197">
    <property type="entry name" value="rSAM"/>
</dbReference>
<dbReference type="GO" id="GO:0046872">
    <property type="term" value="F:metal ion binding"/>
    <property type="evidence" value="ECO:0007669"/>
    <property type="project" value="UniProtKB-KW"/>
</dbReference>
<comment type="similarity">
    <text evidence="3">Belongs to the radical SAM superfamily. KamA family.</text>
</comment>
<feature type="compositionally biased region" description="Basic residues" evidence="11">
    <location>
        <begin position="273"/>
        <end position="286"/>
    </location>
</feature>
<dbReference type="CDD" id="cd01335">
    <property type="entry name" value="Radical_SAM"/>
    <property type="match status" value="1"/>
</dbReference>
<feature type="region of interest" description="Disordered" evidence="11">
    <location>
        <begin position="199"/>
        <end position="343"/>
    </location>
</feature>
<comment type="cofactor">
    <cofactor evidence="2">
        <name>[4Fe-4S] cluster</name>
        <dbReference type="ChEBI" id="CHEBI:49883"/>
    </cofactor>
</comment>
<evidence type="ECO:0000256" key="7">
    <source>
        <dbReference type="ARBA" id="ARBA00022898"/>
    </source>
</evidence>
<evidence type="ECO:0000256" key="4">
    <source>
        <dbReference type="ARBA" id="ARBA00022485"/>
    </source>
</evidence>
<dbReference type="InterPro" id="IPR003739">
    <property type="entry name" value="Lys_aminomutase/Glu_NH3_mut"/>
</dbReference>
<evidence type="ECO:0000256" key="11">
    <source>
        <dbReference type="SAM" id="MobiDB-lite"/>
    </source>
</evidence>
<evidence type="ECO:0000256" key="3">
    <source>
        <dbReference type="ARBA" id="ARBA00008703"/>
    </source>
</evidence>
<feature type="compositionally biased region" description="Low complexity" evidence="11">
    <location>
        <begin position="231"/>
        <end position="244"/>
    </location>
</feature>
<keyword evidence="8" id="KW-0408">Iron</keyword>
<proteinExistence type="inferred from homology"/>
<dbReference type="GO" id="GO:0051539">
    <property type="term" value="F:4 iron, 4 sulfur cluster binding"/>
    <property type="evidence" value="ECO:0007669"/>
    <property type="project" value="UniProtKB-KW"/>
</dbReference>
<evidence type="ECO:0000256" key="2">
    <source>
        <dbReference type="ARBA" id="ARBA00001966"/>
    </source>
</evidence>
<keyword evidence="5" id="KW-0949">S-adenosyl-L-methionine</keyword>
<dbReference type="EMBL" id="AONQ01000022">
    <property type="protein sequence ID" value="EME70113.1"/>
    <property type="molecule type" value="Genomic_DNA"/>
</dbReference>
<comment type="caution">
    <text evidence="13">The sequence shown here is derived from an EMBL/GenBank/DDBJ whole genome shotgun (WGS) entry which is preliminary data.</text>
</comment>
<feature type="compositionally biased region" description="Low complexity" evidence="11">
    <location>
        <begin position="257"/>
        <end position="268"/>
    </location>
</feature>
<evidence type="ECO:0000256" key="10">
    <source>
        <dbReference type="ARBA" id="ARBA00023235"/>
    </source>
</evidence>
<dbReference type="SFLD" id="SFLDS00029">
    <property type="entry name" value="Radical_SAM"/>
    <property type="match status" value="1"/>
</dbReference>
<dbReference type="GO" id="GO:0016853">
    <property type="term" value="F:isomerase activity"/>
    <property type="evidence" value="ECO:0007669"/>
    <property type="project" value="UniProtKB-KW"/>
</dbReference>
<keyword evidence="14" id="KW-1185">Reference proteome</keyword>
<dbReference type="Pfam" id="PF04055">
    <property type="entry name" value="Radical_SAM"/>
    <property type="match status" value="1"/>
</dbReference>
<keyword evidence="7" id="KW-0663">Pyridoxal phosphate</keyword>
<sequence>MSRRRTLRTAQDLLDAGLIRSAGTVERVAEAYAVALTPAVVDLIDPADSDDPIARQYVPSAEELATAPEERADPIGDAAYSPVKGLVHRYPDRVLLTPLLVCPVYCRFCFRRARVGDSGATMGEAEIEAALAYVAERPEIREVILTGGDPLMLPAARLAALLGRINAIPHVELIRIHSRVPVSDPRRVTPGLARVLGGRGEAGVAGGARQPPARVVSPGRRRPGAAGAGRGAAAVADRAAQGRQRPGRGAGGTVPRPGAQPGAALLPAPSRPGARHRPLPPVRRRGPGADASFARPPVGHRPAHLRARHSRRRRQGAGGTRLLGRGGGTVTDPAGGAHRYPPE</sequence>
<keyword evidence="9" id="KW-0411">Iron-sulfur</keyword>
<name>M3ABH2_9PROT</name>
<protein>
    <submittedName>
        <fullName evidence="13">Lysine 2,3-aminomutase</fullName>
    </submittedName>
</protein>
<dbReference type="STRING" id="1244869.H261_09914"/>
<evidence type="ECO:0000256" key="9">
    <source>
        <dbReference type="ARBA" id="ARBA00023014"/>
    </source>
</evidence>
<reference evidence="13 14" key="1">
    <citation type="journal article" date="2014" name="Genome Announc.">
        <title>Draft Genome Sequence of Magnetospirillum sp. Strain SO-1, a Freshwater Magnetotactic Bacterium Isolated from the Ol'khovka River, Russia.</title>
        <authorList>
            <person name="Grouzdev D.S."/>
            <person name="Dziuba M.V."/>
            <person name="Sukhacheva M.S."/>
            <person name="Mardanov A.V."/>
            <person name="Beletskiy A.V."/>
            <person name="Kuznetsov B.B."/>
            <person name="Skryabin K.G."/>
        </authorList>
    </citation>
    <scope>NUCLEOTIDE SEQUENCE [LARGE SCALE GENOMIC DNA]</scope>
    <source>
        <strain evidence="13 14">SO-1</strain>
    </source>
</reference>
<feature type="domain" description="Radical SAM core" evidence="12">
    <location>
        <begin position="101"/>
        <end position="176"/>
    </location>
</feature>
<evidence type="ECO:0000313" key="14">
    <source>
        <dbReference type="Proteomes" id="UP000011744"/>
    </source>
</evidence>
<dbReference type="SUPFAM" id="SSF102114">
    <property type="entry name" value="Radical SAM enzymes"/>
    <property type="match status" value="1"/>
</dbReference>
<evidence type="ECO:0000256" key="6">
    <source>
        <dbReference type="ARBA" id="ARBA00022723"/>
    </source>
</evidence>
<evidence type="ECO:0000256" key="1">
    <source>
        <dbReference type="ARBA" id="ARBA00001933"/>
    </source>
</evidence>
<dbReference type="InterPro" id="IPR013785">
    <property type="entry name" value="Aldolase_TIM"/>
</dbReference>
<evidence type="ECO:0000256" key="8">
    <source>
        <dbReference type="ARBA" id="ARBA00023004"/>
    </source>
</evidence>
<organism evidence="13 14">
    <name type="scientific">Paramagnetospirillum caucaseum</name>
    <dbReference type="NCBI Taxonomy" id="1244869"/>
    <lineage>
        <taxon>Bacteria</taxon>
        <taxon>Pseudomonadati</taxon>
        <taxon>Pseudomonadota</taxon>
        <taxon>Alphaproteobacteria</taxon>
        <taxon>Rhodospirillales</taxon>
        <taxon>Magnetospirillaceae</taxon>
        <taxon>Paramagnetospirillum</taxon>
    </lineage>
</organism>
<feature type="compositionally biased region" description="Basic residues" evidence="11">
    <location>
        <begin position="301"/>
        <end position="315"/>
    </location>
</feature>
<dbReference type="PATRIC" id="fig|1244869.3.peg.2004"/>
<evidence type="ECO:0000259" key="12">
    <source>
        <dbReference type="Pfam" id="PF04055"/>
    </source>
</evidence>
<feature type="compositionally biased region" description="Gly residues" evidence="11">
    <location>
        <begin position="316"/>
        <end position="329"/>
    </location>
</feature>
<evidence type="ECO:0000313" key="13">
    <source>
        <dbReference type="EMBL" id="EME70113.1"/>
    </source>
</evidence>
<dbReference type="AlphaFoldDB" id="M3ABH2"/>
<dbReference type="Gene3D" id="3.20.20.70">
    <property type="entry name" value="Aldolase class I"/>
    <property type="match status" value="1"/>
</dbReference>
<accession>M3ABH2</accession>
<keyword evidence="10" id="KW-0413">Isomerase</keyword>
<dbReference type="eggNOG" id="COG1509">
    <property type="taxonomic scope" value="Bacteria"/>
</dbReference>
<gene>
    <name evidence="13" type="ORF">H261_09914</name>
</gene>
<evidence type="ECO:0000256" key="5">
    <source>
        <dbReference type="ARBA" id="ARBA00022691"/>
    </source>
</evidence>
<dbReference type="Proteomes" id="UP000011744">
    <property type="component" value="Unassembled WGS sequence"/>
</dbReference>
<dbReference type="InterPro" id="IPR058240">
    <property type="entry name" value="rSAM_sf"/>
</dbReference>
<dbReference type="PANTHER" id="PTHR30538">
    <property type="entry name" value="LYSINE 2,3-AMINOMUTASE-RELATED"/>
    <property type="match status" value="1"/>
</dbReference>
<keyword evidence="6" id="KW-0479">Metal-binding</keyword>
<keyword evidence="4" id="KW-0004">4Fe-4S</keyword>
<dbReference type="PANTHER" id="PTHR30538:SF1">
    <property type="entry name" value="L-LYSINE 2,3-AMINOMUTASE"/>
    <property type="match status" value="1"/>
</dbReference>
<comment type="cofactor">
    <cofactor evidence="1">
        <name>pyridoxal 5'-phosphate</name>
        <dbReference type="ChEBI" id="CHEBI:597326"/>
    </cofactor>
</comment>